<evidence type="ECO:0000256" key="5">
    <source>
        <dbReference type="ARBA" id="ARBA00023065"/>
    </source>
</evidence>
<feature type="transmembrane region" description="Helical" evidence="9">
    <location>
        <begin position="158"/>
        <end position="178"/>
    </location>
</feature>
<sequence length="390" mass="43846">MVNAKPLYEIERKKHRVTNCCVYIVRPHVIASVLITGYILLGGLLFKVIEHDVKVPPPYGTGQSPVHVLRFELLQSLQALWVNSSVSESCNWTMSAVELLIEYEDQVGGLNASQRGENTDGSPSFTDWYTSCFFCFTVITTIGYGLSAPRTTMGQITCIIYAIIGVPLFLTYLAKLGALMAEPVKLMYCIVSKKCVAIVTSNDDLKSSTKSHKTKNDVTTRGIEIATKHNDTVDEIIETTVELNNLEHMHSELVTDGVTQINYSDRTGDSEVHSQKCAKQNERFSENYEDTEVPLIVIIVLMSLYVFICAIWVAKIEQMTYLESIYFCVITFSTIGFGDYVPNRHSPFLWLYIIIGLVMMAASFRLLEGRLSKIMKRINCAVYPILCIHV</sequence>
<dbReference type="Gene3D" id="1.10.287.70">
    <property type="match status" value="1"/>
</dbReference>
<keyword evidence="3 8" id="KW-0812">Transmembrane</keyword>
<proteinExistence type="inferred from homology"/>
<feature type="transmembrane region" description="Helical" evidence="9">
    <location>
        <begin position="293"/>
        <end position="313"/>
    </location>
</feature>
<dbReference type="PRINTS" id="PR01333">
    <property type="entry name" value="2POREKCHANEL"/>
</dbReference>
<dbReference type="Proteomes" id="UP000694865">
    <property type="component" value="Unplaced"/>
</dbReference>
<dbReference type="Pfam" id="PF07885">
    <property type="entry name" value="Ion_trans_2"/>
    <property type="match status" value="2"/>
</dbReference>
<evidence type="ECO:0000256" key="3">
    <source>
        <dbReference type="ARBA" id="ARBA00022692"/>
    </source>
</evidence>
<evidence type="ECO:0000313" key="11">
    <source>
        <dbReference type="Proteomes" id="UP000694865"/>
    </source>
</evidence>
<dbReference type="RefSeq" id="XP_002735050.1">
    <property type="nucleotide sequence ID" value="XM_002735004.2"/>
</dbReference>
<dbReference type="PANTHER" id="PTHR11003:SF330">
    <property type="entry name" value="POTASSIUM CHANNEL DOMAIN-CONTAINING PROTEIN"/>
    <property type="match status" value="1"/>
</dbReference>
<protein>
    <submittedName>
        <fullName evidence="12">Potassium channel subfamily K member 10-like</fullName>
    </submittedName>
</protein>
<dbReference type="GeneID" id="100367417"/>
<keyword evidence="5 8" id="KW-0406">Ion transport</keyword>
<feature type="transmembrane region" description="Helical" evidence="9">
    <location>
        <begin position="325"/>
        <end position="342"/>
    </location>
</feature>
<reference evidence="12" key="1">
    <citation type="submission" date="2025-08" db="UniProtKB">
        <authorList>
            <consortium name="RefSeq"/>
        </authorList>
    </citation>
    <scope>IDENTIFICATION</scope>
    <source>
        <tissue evidence="12">Testes</tissue>
    </source>
</reference>
<feature type="transmembrane region" description="Helical" evidence="9">
    <location>
        <begin position="348"/>
        <end position="367"/>
    </location>
</feature>
<name>A0ABM0GQG1_SACKO</name>
<keyword evidence="7 8" id="KW-0407">Ion channel</keyword>
<feature type="domain" description="Potassium channel" evidence="10">
    <location>
        <begin position="125"/>
        <end position="181"/>
    </location>
</feature>
<dbReference type="PANTHER" id="PTHR11003">
    <property type="entry name" value="POTASSIUM CHANNEL, SUBFAMILY K"/>
    <property type="match status" value="1"/>
</dbReference>
<evidence type="ECO:0000256" key="9">
    <source>
        <dbReference type="SAM" id="Phobius"/>
    </source>
</evidence>
<evidence type="ECO:0000256" key="2">
    <source>
        <dbReference type="ARBA" id="ARBA00022448"/>
    </source>
</evidence>
<evidence type="ECO:0000256" key="4">
    <source>
        <dbReference type="ARBA" id="ARBA00022989"/>
    </source>
</evidence>
<keyword evidence="2 8" id="KW-0813">Transport</keyword>
<accession>A0ABM0GQG1</accession>
<keyword evidence="11" id="KW-1185">Reference proteome</keyword>
<organism evidence="11 12">
    <name type="scientific">Saccoglossus kowalevskii</name>
    <name type="common">Acorn worm</name>
    <dbReference type="NCBI Taxonomy" id="10224"/>
    <lineage>
        <taxon>Eukaryota</taxon>
        <taxon>Metazoa</taxon>
        <taxon>Hemichordata</taxon>
        <taxon>Enteropneusta</taxon>
        <taxon>Harrimaniidae</taxon>
        <taxon>Saccoglossus</taxon>
    </lineage>
</organism>
<evidence type="ECO:0000256" key="1">
    <source>
        <dbReference type="ARBA" id="ARBA00004141"/>
    </source>
</evidence>
<feature type="transmembrane region" description="Helical" evidence="9">
    <location>
        <begin position="21"/>
        <end position="46"/>
    </location>
</feature>
<evidence type="ECO:0000313" key="12">
    <source>
        <dbReference type="RefSeq" id="XP_002735050.1"/>
    </source>
</evidence>
<feature type="domain" description="Potassium channel" evidence="10">
    <location>
        <begin position="302"/>
        <end position="367"/>
    </location>
</feature>
<dbReference type="InterPro" id="IPR003280">
    <property type="entry name" value="2pore_dom_K_chnl"/>
</dbReference>
<gene>
    <name evidence="12" type="primary">LOC100367417</name>
</gene>
<keyword evidence="6 9" id="KW-0472">Membrane</keyword>
<dbReference type="InterPro" id="IPR013099">
    <property type="entry name" value="K_chnl_dom"/>
</dbReference>
<evidence type="ECO:0000256" key="8">
    <source>
        <dbReference type="RuleBase" id="RU003857"/>
    </source>
</evidence>
<comment type="subcellular location">
    <subcellularLocation>
        <location evidence="1">Membrane</location>
        <topology evidence="1">Multi-pass membrane protein</topology>
    </subcellularLocation>
</comment>
<dbReference type="SUPFAM" id="SSF81324">
    <property type="entry name" value="Voltage-gated potassium channels"/>
    <property type="match status" value="2"/>
</dbReference>
<keyword evidence="4 9" id="KW-1133">Transmembrane helix</keyword>
<evidence type="ECO:0000259" key="10">
    <source>
        <dbReference type="Pfam" id="PF07885"/>
    </source>
</evidence>
<evidence type="ECO:0000256" key="6">
    <source>
        <dbReference type="ARBA" id="ARBA00023136"/>
    </source>
</evidence>
<comment type="similarity">
    <text evidence="8">Belongs to the two pore domain potassium channel (TC 1.A.1.8) family.</text>
</comment>
<feature type="transmembrane region" description="Helical" evidence="9">
    <location>
        <begin position="128"/>
        <end position="146"/>
    </location>
</feature>
<evidence type="ECO:0000256" key="7">
    <source>
        <dbReference type="ARBA" id="ARBA00023303"/>
    </source>
</evidence>